<dbReference type="Proteomes" id="UP001499854">
    <property type="component" value="Unassembled WGS sequence"/>
</dbReference>
<name>A0ABP5BMW7_9ACTN</name>
<gene>
    <name evidence="2" type="ORF">GCM10009838_00450</name>
</gene>
<organism evidence="2 3">
    <name type="scientific">Catenulispora subtropica</name>
    <dbReference type="NCBI Taxonomy" id="450798"/>
    <lineage>
        <taxon>Bacteria</taxon>
        <taxon>Bacillati</taxon>
        <taxon>Actinomycetota</taxon>
        <taxon>Actinomycetes</taxon>
        <taxon>Catenulisporales</taxon>
        <taxon>Catenulisporaceae</taxon>
        <taxon>Catenulispora</taxon>
    </lineage>
</organism>
<feature type="domain" description="DUF4132" evidence="1">
    <location>
        <begin position="859"/>
        <end position="1041"/>
    </location>
</feature>
<keyword evidence="3" id="KW-1185">Reference proteome</keyword>
<accession>A0ABP5BMW7</accession>
<dbReference type="RefSeq" id="WP_344654802.1">
    <property type="nucleotide sequence ID" value="NZ_BAAAQM010000001.1"/>
</dbReference>
<dbReference type="Pfam" id="PF13569">
    <property type="entry name" value="DUF4132"/>
    <property type="match status" value="1"/>
</dbReference>
<reference evidence="3" key="1">
    <citation type="journal article" date="2019" name="Int. J. Syst. Evol. Microbiol.">
        <title>The Global Catalogue of Microorganisms (GCM) 10K type strain sequencing project: providing services to taxonomists for standard genome sequencing and annotation.</title>
        <authorList>
            <consortium name="The Broad Institute Genomics Platform"/>
            <consortium name="The Broad Institute Genome Sequencing Center for Infectious Disease"/>
            <person name="Wu L."/>
            <person name="Ma J."/>
        </authorList>
    </citation>
    <scope>NUCLEOTIDE SEQUENCE [LARGE SCALE GENOMIC DNA]</scope>
    <source>
        <strain evidence="3">JCM 16013</strain>
    </source>
</reference>
<dbReference type="InterPro" id="IPR025406">
    <property type="entry name" value="DUF4132"/>
</dbReference>
<evidence type="ECO:0000313" key="2">
    <source>
        <dbReference type="EMBL" id="GAA1949305.1"/>
    </source>
</evidence>
<evidence type="ECO:0000259" key="1">
    <source>
        <dbReference type="Pfam" id="PF13569"/>
    </source>
</evidence>
<evidence type="ECO:0000313" key="3">
    <source>
        <dbReference type="Proteomes" id="UP001499854"/>
    </source>
</evidence>
<dbReference type="EMBL" id="BAAAQM010000001">
    <property type="protein sequence ID" value="GAA1949305.1"/>
    <property type="molecule type" value="Genomic_DNA"/>
</dbReference>
<sequence>MTGATPVTASPPEDVCELPTPLRLLVIPRRGGSVDEPLLDPRAAARHESWLTENGPRVTTILDDVDSQADLVEAYRTSPDGLAEATPIAAAIEAAVAISPATGEYTDPTNIVDVWVSARGIAFATAAAVELFGVGVCASFATGRRGDRCLRRRSGVYGFLQDSAIRFALAARLRQHLAAASDADYAQATEILTDYRASLPARDLATGHQYGLTSFLMPEHADWVDAELAAFVWNHKDALTPWLLLCALTTDAHVAAFPASSVSVWSVLQEPRALATAVDSLGAGLLPILVSWSLSSGPDVGQQLLAIVVCLPSTEAFEFLVDNIDKKNFTAAVLSASKNFPRRALRVLADAARHETPRGLAAAAMLRHHVLADEDLVRDELPNLAPTARALVEGVLAANVRVPDADPRSLPALFVDPPWAAGAKPAKPVVISGLTAPTETVMAWREGEKEEWASRRIEERAGLQRDSWEVIAKKIATGTSARWYEDAMFAVDAPEELVRPVLALWQPDSWQSETWVRGLVARFGADALPPVLYLAQRQPKTCSDLLAPFAAPEAALLAAEWLSRVKSARPRAMAWLARHSGVAARTLIPVALGKTGKARNAAELTLRTLAARGYAPDIAEAAAEYGEAAAKAIAAIVADDGTLTLPRTMPALPDWADTRVLPQVLLKGRQRALPAQAVGYLTLMLAVSKPAEPYAGVLVAKEICDPASLTGFAWALFENWRGADYPPKENWAFEALRWFGDDSTVRQLAPMIRLWPGESGHQRAVAGLDILAGIGGNTALLHLYGISQKVAFKGLREQAAQRITEIADNLGLTSEQLGDRLVPDLGLDSSGTLLLDYGPRRFTVGFDEVLKPCVADESGKRLKALPKPGTKDDAELAPAAYQRFSGLKKDVRTLAADQIARFETAMVTQRRWTTQEFTEYFTGHPLLRHIVRRLVWATFEDERPVTAFRIAEDLSSADVSDDEYHLPDDATVGIAHPLHLGEDLPAWADMFADYEILQPFAQLGRSVHTLTDEEKASSDLTRFHGIEVPIGKVLGMERRGWHRGMPLDAGVQRWIYRMLPNGGSVTVDLDPGIAAGYVSEFGQIQKFEAVFIDQSPTGNDYSPGRTNYRTFATLADITASELLRDLTEVTAR</sequence>
<proteinExistence type="predicted"/>
<protein>
    <submittedName>
        <fullName evidence="2">WGR and DUF4132 domain-containing protein</fullName>
    </submittedName>
</protein>
<comment type="caution">
    <text evidence="2">The sequence shown here is derived from an EMBL/GenBank/DDBJ whole genome shotgun (WGS) entry which is preliminary data.</text>
</comment>